<dbReference type="GO" id="GO:0034040">
    <property type="term" value="F:ATPase-coupled lipid transmembrane transporter activity"/>
    <property type="evidence" value="ECO:0007669"/>
    <property type="project" value="TreeGrafter"/>
</dbReference>
<dbReference type="SUPFAM" id="SSF90123">
    <property type="entry name" value="ABC transporter transmembrane region"/>
    <property type="match status" value="1"/>
</dbReference>
<dbReference type="Gene3D" id="3.40.50.300">
    <property type="entry name" value="P-loop containing nucleotide triphosphate hydrolases"/>
    <property type="match status" value="1"/>
</dbReference>
<evidence type="ECO:0000256" key="4">
    <source>
        <dbReference type="ARBA" id="ARBA00022840"/>
    </source>
</evidence>
<dbReference type="PROSITE" id="PS50893">
    <property type="entry name" value="ABC_TRANSPORTER_2"/>
    <property type="match status" value="1"/>
</dbReference>
<dbReference type="Pfam" id="PF00005">
    <property type="entry name" value="ABC_tran"/>
    <property type="match status" value="1"/>
</dbReference>
<dbReference type="PANTHER" id="PTHR24221:SF654">
    <property type="entry name" value="ATP-BINDING CASSETTE SUB-FAMILY B MEMBER 6"/>
    <property type="match status" value="1"/>
</dbReference>
<feature type="domain" description="ABC transporter" evidence="8">
    <location>
        <begin position="345"/>
        <end position="592"/>
    </location>
</feature>
<comment type="caution">
    <text evidence="9">The sequence shown here is derived from an EMBL/GenBank/DDBJ whole genome shotgun (WGS) entry which is preliminary data.</text>
</comment>
<dbReference type="SUPFAM" id="SSF52540">
    <property type="entry name" value="P-loop containing nucleoside triphosphate hydrolases"/>
    <property type="match status" value="1"/>
</dbReference>
<evidence type="ECO:0000256" key="5">
    <source>
        <dbReference type="ARBA" id="ARBA00022989"/>
    </source>
</evidence>
<dbReference type="GO" id="GO:0016887">
    <property type="term" value="F:ATP hydrolysis activity"/>
    <property type="evidence" value="ECO:0007669"/>
    <property type="project" value="InterPro"/>
</dbReference>
<name>A0A919UXI0_9ACTN</name>
<proteinExistence type="predicted"/>
<dbReference type="GO" id="GO:0005524">
    <property type="term" value="F:ATP binding"/>
    <property type="evidence" value="ECO:0007669"/>
    <property type="project" value="UniProtKB-KW"/>
</dbReference>
<dbReference type="RefSeq" id="WP_203982507.1">
    <property type="nucleotide sequence ID" value="NZ_BOOU01000012.1"/>
</dbReference>
<evidence type="ECO:0000256" key="3">
    <source>
        <dbReference type="ARBA" id="ARBA00022741"/>
    </source>
</evidence>
<evidence type="ECO:0000313" key="10">
    <source>
        <dbReference type="Proteomes" id="UP000655287"/>
    </source>
</evidence>
<dbReference type="AlphaFoldDB" id="A0A919UXI0"/>
<dbReference type="Gene3D" id="1.20.1560.10">
    <property type="entry name" value="ABC transporter type 1, transmembrane domain"/>
    <property type="match status" value="1"/>
</dbReference>
<keyword evidence="4" id="KW-0067">ATP-binding</keyword>
<dbReference type="InterPro" id="IPR036640">
    <property type="entry name" value="ABC1_TM_sf"/>
</dbReference>
<reference evidence="9" key="1">
    <citation type="submission" date="2021-01" db="EMBL/GenBank/DDBJ databases">
        <title>Whole genome shotgun sequence of Sphaerisporangium rufum NBRC 109079.</title>
        <authorList>
            <person name="Komaki H."/>
            <person name="Tamura T."/>
        </authorList>
    </citation>
    <scope>NUCLEOTIDE SEQUENCE</scope>
    <source>
        <strain evidence="9">NBRC 109079</strain>
    </source>
</reference>
<dbReference type="EMBL" id="BOOU01000012">
    <property type="protein sequence ID" value="GII75869.1"/>
    <property type="molecule type" value="Genomic_DNA"/>
</dbReference>
<dbReference type="Proteomes" id="UP000655287">
    <property type="component" value="Unassembled WGS sequence"/>
</dbReference>
<evidence type="ECO:0000256" key="2">
    <source>
        <dbReference type="ARBA" id="ARBA00022692"/>
    </source>
</evidence>
<keyword evidence="3" id="KW-0547">Nucleotide-binding</keyword>
<feature type="transmembrane region" description="Helical" evidence="7">
    <location>
        <begin position="132"/>
        <end position="154"/>
    </location>
</feature>
<evidence type="ECO:0000259" key="8">
    <source>
        <dbReference type="PROSITE" id="PS50893"/>
    </source>
</evidence>
<keyword evidence="2 7" id="KW-0812">Transmembrane</keyword>
<keyword evidence="10" id="KW-1185">Reference proteome</keyword>
<keyword evidence="5 7" id="KW-1133">Transmembrane helix</keyword>
<dbReference type="PANTHER" id="PTHR24221">
    <property type="entry name" value="ATP-BINDING CASSETTE SUB-FAMILY B"/>
    <property type="match status" value="1"/>
</dbReference>
<feature type="transmembrane region" description="Helical" evidence="7">
    <location>
        <begin position="282"/>
        <end position="300"/>
    </location>
</feature>
<comment type="subcellular location">
    <subcellularLocation>
        <location evidence="1">Cell membrane</location>
        <topology evidence="1">Multi-pass membrane protein</topology>
    </subcellularLocation>
</comment>
<feature type="transmembrane region" description="Helical" evidence="7">
    <location>
        <begin position="60"/>
        <end position="83"/>
    </location>
</feature>
<dbReference type="GO" id="GO:0005886">
    <property type="term" value="C:plasma membrane"/>
    <property type="evidence" value="ECO:0007669"/>
    <property type="project" value="UniProtKB-SubCell"/>
</dbReference>
<keyword evidence="6 7" id="KW-0472">Membrane</keyword>
<sequence length="608" mass="63939">MTSRFAPVLLLFRAAWRASPRDVVTVLVCDPLGRVAEPLVAVGVGVAVAGVLSASRPQQMLGVTLFVTALLLIHVLGTFGIAGRVRLEAETARTIDGWLIQAMLGLRTVDPLQDGVLRERVDRIRSRERVDLTGSAFGGLVLVLGAVLQFGLTVALLADVSLWLVLIPLLAVPALHWNARAFGAEDRADEKAGPLVSRAGVLVEHLMSPAGGLAARAGGAGVGLVRRAEELWDEAARHRDRGDRSAFGWTMAGTAIVSASVAAALGWTAWAAAAGRLGLPDLAVVIALTGQLGVVLGNLMQQTTRARRLLRVARDLDGVLGELRRQGAAPAAGTGRQAPPAGGALILSGLSYTYPGREVAAVRAVDLEIPPGSVVAMVGENGSGKTTLVKLMTGLLTPDSGEIQQGGMILTAGSRADWQQGVTALMQDFGRYELTVREGVALGDVEAAAERPELLAAACTKAGLDPDVERLPAGLDTQTGSRWSHGVDLSGGQWQKIALARSHLRQDWRLFLMDEPSSALDIEAEARLFDRFRELTAQCRAGGGVALFVSHRLAAAARADLIVVLDDGVIAQVGTPAELRNRPGPYQELSAIQESNYDLSGTLDPAAT</sequence>
<organism evidence="9 10">
    <name type="scientific">Sphaerisporangium rufum</name>
    <dbReference type="NCBI Taxonomy" id="1381558"/>
    <lineage>
        <taxon>Bacteria</taxon>
        <taxon>Bacillati</taxon>
        <taxon>Actinomycetota</taxon>
        <taxon>Actinomycetes</taxon>
        <taxon>Streptosporangiales</taxon>
        <taxon>Streptosporangiaceae</taxon>
        <taxon>Sphaerisporangium</taxon>
    </lineage>
</organism>
<evidence type="ECO:0000313" key="9">
    <source>
        <dbReference type="EMBL" id="GII75869.1"/>
    </source>
</evidence>
<dbReference type="SMART" id="SM00382">
    <property type="entry name" value="AAA"/>
    <property type="match status" value="1"/>
</dbReference>
<feature type="transmembrane region" description="Helical" evidence="7">
    <location>
        <begin position="246"/>
        <end position="270"/>
    </location>
</feature>
<evidence type="ECO:0000256" key="1">
    <source>
        <dbReference type="ARBA" id="ARBA00004651"/>
    </source>
</evidence>
<accession>A0A919UXI0</accession>
<gene>
    <name evidence="9" type="ORF">Sru01_08510</name>
</gene>
<dbReference type="InterPro" id="IPR027417">
    <property type="entry name" value="P-loop_NTPase"/>
</dbReference>
<evidence type="ECO:0000256" key="7">
    <source>
        <dbReference type="SAM" id="Phobius"/>
    </source>
</evidence>
<evidence type="ECO:0000256" key="6">
    <source>
        <dbReference type="ARBA" id="ARBA00023136"/>
    </source>
</evidence>
<protein>
    <submittedName>
        <fullName evidence="9">ABC transporter permease</fullName>
    </submittedName>
</protein>
<dbReference type="InterPro" id="IPR003439">
    <property type="entry name" value="ABC_transporter-like_ATP-bd"/>
</dbReference>
<dbReference type="InterPro" id="IPR039421">
    <property type="entry name" value="Type_1_exporter"/>
</dbReference>
<dbReference type="InterPro" id="IPR003593">
    <property type="entry name" value="AAA+_ATPase"/>
</dbReference>
<feature type="transmembrane region" description="Helical" evidence="7">
    <location>
        <begin position="160"/>
        <end position="177"/>
    </location>
</feature>